<evidence type="ECO:0000313" key="2">
    <source>
        <dbReference type="EMBL" id="SEU44533.1"/>
    </source>
</evidence>
<dbReference type="InterPro" id="IPR005149">
    <property type="entry name" value="Tscrpt_reg_PadR_N"/>
</dbReference>
<keyword evidence="2" id="KW-0238">DNA-binding</keyword>
<organism evidence="2 3">
    <name type="scientific">Nonomuraea wenchangensis</name>
    <dbReference type="NCBI Taxonomy" id="568860"/>
    <lineage>
        <taxon>Bacteria</taxon>
        <taxon>Bacillati</taxon>
        <taxon>Actinomycetota</taxon>
        <taxon>Actinomycetes</taxon>
        <taxon>Streptosporangiales</taxon>
        <taxon>Streptosporangiaceae</taxon>
        <taxon>Nonomuraea</taxon>
    </lineage>
</organism>
<evidence type="ECO:0000259" key="1">
    <source>
        <dbReference type="Pfam" id="PF03551"/>
    </source>
</evidence>
<sequence length="212" mass="23977">MYLHTCSRGTDHALPMLECMSLQHALLGVLEARPMNGYELTRFFEAAPRWVWSAPQSQIYPTLRQMEQAGLIEGQKEIRGTRLSRTVYSITERGLAELRAWLGTSHTPPPARDAFFLQALFFDMIEPDRAAPVLKAFIAEQEQLAAEWRAHREALLAKDTPLLKERLKNRPAAEHDRIAALKAHVFSGQIAVAEARAAWARESLRLLEEPAP</sequence>
<protein>
    <submittedName>
        <fullName evidence="2">DNA-binding transcriptional regulator, PadR family</fullName>
    </submittedName>
</protein>
<dbReference type="InterPro" id="IPR036390">
    <property type="entry name" value="WH_DNA-bd_sf"/>
</dbReference>
<dbReference type="Pfam" id="PF03551">
    <property type="entry name" value="PadR"/>
    <property type="match status" value="1"/>
</dbReference>
<dbReference type="InterPro" id="IPR036388">
    <property type="entry name" value="WH-like_DNA-bd_sf"/>
</dbReference>
<dbReference type="GO" id="GO:0003677">
    <property type="term" value="F:DNA binding"/>
    <property type="evidence" value="ECO:0007669"/>
    <property type="project" value="UniProtKB-KW"/>
</dbReference>
<dbReference type="EMBL" id="FOHX01000023">
    <property type="protein sequence ID" value="SEU44533.1"/>
    <property type="molecule type" value="Genomic_DNA"/>
</dbReference>
<gene>
    <name evidence="2" type="ORF">SAMN05421811_12362</name>
</gene>
<dbReference type="PANTHER" id="PTHR43252:SF2">
    <property type="entry name" value="TRANSCRIPTION REGULATOR, PADR-LIKE FAMILY"/>
    <property type="match status" value="1"/>
</dbReference>
<dbReference type="PANTHER" id="PTHR43252">
    <property type="entry name" value="TRANSCRIPTIONAL REGULATOR YQJI"/>
    <property type="match status" value="1"/>
</dbReference>
<dbReference type="Proteomes" id="UP000199361">
    <property type="component" value="Unassembled WGS sequence"/>
</dbReference>
<evidence type="ECO:0000313" key="3">
    <source>
        <dbReference type="Proteomes" id="UP000199361"/>
    </source>
</evidence>
<proteinExistence type="predicted"/>
<feature type="domain" description="Transcription regulator PadR N-terminal" evidence="1">
    <location>
        <begin position="26"/>
        <end position="99"/>
    </location>
</feature>
<dbReference type="SUPFAM" id="SSF46785">
    <property type="entry name" value="Winged helix' DNA-binding domain"/>
    <property type="match status" value="1"/>
</dbReference>
<accession>A0A1I0LR92</accession>
<dbReference type="Gene3D" id="1.10.10.10">
    <property type="entry name" value="Winged helix-like DNA-binding domain superfamily/Winged helix DNA-binding domain"/>
    <property type="match status" value="1"/>
</dbReference>
<reference evidence="2 3" key="1">
    <citation type="submission" date="2016-10" db="EMBL/GenBank/DDBJ databases">
        <authorList>
            <person name="de Groot N.N."/>
        </authorList>
    </citation>
    <scope>NUCLEOTIDE SEQUENCE [LARGE SCALE GENOMIC DNA]</scope>
    <source>
        <strain evidence="2 3">CGMCC 4.5598</strain>
    </source>
</reference>
<keyword evidence="3" id="KW-1185">Reference proteome</keyword>
<name>A0A1I0LR92_9ACTN</name>
<dbReference type="STRING" id="568860.SAMN05421811_12362"/>
<dbReference type="AlphaFoldDB" id="A0A1I0LR92"/>